<keyword evidence="10" id="KW-1185">Reference proteome</keyword>
<dbReference type="Gene3D" id="6.10.340.10">
    <property type="match status" value="1"/>
</dbReference>
<dbReference type="SUPFAM" id="SSF103190">
    <property type="entry name" value="Sensory domain-like"/>
    <property type="match status" value="1"/>
</dbReference>
<dbReference type="EMBL" id="AP014862">
    <property type="protein sequence ID" value="BAU73180.1"/>
    <property type="molecule type" value="Genomic_DNA"/>
</dbReference>
<dbReference type="Gene3D" id="3.30.70.270">
    <property type="match status" value="1"/>
</dbReference>
<dbReference type="PROSITE" id="PS50885">
    <property type="entry name" value="HAMP"/>
    <property type="match status" value="1"/>
</dbReference>
<dbReference type="InterPro" id="IPR003660">
    <property type="entry name" value="HAMP_dom"/>
</dbReference>
<dbReference type="Pfam" id="PF00990">
    <property type="entry name" value="GGDEF"/>
    <property type="match status" value="1"/>
</dbReference>
<evidence type="ECO:0000256" key="1">
    <source>
        <dbReference type="ARBA" id="ARBA00001946"/>
    </source>
</evidence>
<dbReference type="InterPro" id="IPR043128">
    <property type="entry name" value="Rev_trsase/Diguanyl_cyclase"/>
</dbReference>
<feature type="domain" description="HAMP" evidence="7">
    <location>
        <begin position="312"/>
        <end position="365"/>
    </location>
</feature>
<keyword evidence="6" id="KW-0812">Transmembrane</keyword>
<dbReference type="AlphaFoldDB" id="A0AAD1FDW9"/>
<dbReference type="InterPro" id="IPR029787">
    <property type="entry name" value="Nucleotide_cyclase"/>
</dbReference>
<sequence length="556" mass="61861">MRLLPDTFRNRLALLIGSLSLVVSLPYYLYIDRFYGAQLEADRGNALTGLAMSVATLLAENLRERQREIDLLARTPIYLDDDGRVDNRKLTAMLDRLKQSYAYYSWIGFADMRGIVRAASGDLLVGQDVSQRPWFQQGRQGSFVGDLHEAVLLAKLLPAEPGGGPLRFIDFAAPVQDADGRQIGVMASHAHWSWADAILGRIEPVRREHQDVELFILDARDRIIYPENAGVTLDNAFLARLSSQRWSEDGQYLAALRPVPELFPDTPLNWTVLVRQPLAGVRQDVDQLQRALLLFGAGAALVLLVLAWLGARRTSRPIEQLARLADRIRRGDESAKLDVHASTRELETLFQSISGMAETLLARKGELERANENLESKVAERTRQLEDANVQLESLARKDALTGVLNRLAANERLEEEFRRLQRTGSVYSVLLLDIDYFKRINDTHGHDVGDQALQFTALLIRASIRATDFLYRVGGEEFLVLLPATGQEDALGVAEKIRATVESTPAPVVNRITLSVGTAQARPSDRNAESVVKRADQGLYAAKGAGRNCIMACMD</sequence>
<dbReference type="InterPro" id="IPR029151">
    <property type="entry name" value="Sensor-like_sf"/>
</dbReference>
<dbReference type="EC" id="2.7.7.65" evidence="3"/>
<dbReference type="Gene3D" id="3.30.450.20">
    <property type="entry name" value="PAS domain"/>
    <property type="match status" value="1"/>
</dbReference>
<protein>
    <recommendedName>
        <fullName evidence="3">diguanylate cyclase</fullName>
        <ecNumber evidence="3">2.7.7.65</ecNumber>
    </recommendedName>
</protein>
<dbReference type="SMART" id="SM00267">
    <property type="entry name" value="GGDEF"/>
    <property type="match status" value="1"/>
</dbReference>
<dbReference type="CDD" id="cd01949">
    <property type="entry name" value="GGDEF"/>
    <property type="match status" value="1"/>
</dbReference>
<keyword evidence="6" id="KW-1133">Transmembrane helix</keyword>
<dbReference type="InterPro" id="IPR000160">
    <property type="entry name" value="GGDEF_dom"/>
</dbReference>
<organism evidence="9 10">
    <name type="scientific">Metapseudomonas furukawaii</name>
    <name type="common">Pseudomonas furukawaii</name>
    <dbReference type="NCBI Taxonomy" id="1149133"/>
    <lineage>
        <taxon>Bacteria</taxon>
        <taxon>Pseudomonadati</taxon>
        <taxon>Pseudomonadota</taxon>
        <taxon>Gammaproteobacteria</taxon>
        <taxon>Pseudomonadales</taxon>
        <taxon>Pseudomonadaceae</taxon>
        <taxon>Metapseudomonas</taxon>
    </lineage>
</organism>
<dbReference type="CDD" id="cd12914">
    <property type="entry name" value="PDC1_DGC_like"/>
    <property type="match status" value="1"/>
</dbReference>
<dbReference type="RefSeq" id="WP_003454437.1">
    <property type="nucleotide sequence ID" value="NZ_AJMR01000208.1"/>
</dbReference>
<evidence type="ECO:0000256" key="6">
    <source>
        <dbReference type="SAM" id="Phobius"/>
    </source>
</evidence>
<dbReference type="Proteomes" id="UP000218554">
    <property type="component" value="Chromosome"/>
</dbReference>
<dbReference type="GO" id="GO:0052621">
    <property type="term" value="F:diguanylate cyclase activity"/>
    <property type="evidence" value="ECO:0007669"/>
    <property type="project" value="UniProtKB-EC"/>
</dbReference>
<dbReference type="SMART" id="SM00304">
    <property type="entry name" value="HAMP"/>
    <property type="match status" value="1"/>
</dbReference>
<feature type="transmembrane region" description="Helical" evidence="6">
    <location>
        <begin position="12"/>
        <end position="31"/>
    </location>
</feature>
<dbReference type="InterPro" id="IPR050469">
    <property type="entry name" value="Diguanylate_Cyclase"/>
</dbReference>
<feature type="domain" description="GGDEF" evidence="8">
    <location>
        <begin position="426"/>
        <end position="556"/>
    </location>
</feature>
<feature type="transmembrane region" description="Helical" evidence="6">
    <location>
        <begin position="43"/>
        <end position="59"/>
    </location>
</feature>
<evidence type="ECO:0000256" key="5">
    <source>
        <dbReference type="SAM" id="Coils"/>
    </source>
</evidence>
<dbReference type="Pfam" id="PF00672">
    <property type="entry name" value="HAMP"/>
    <property type="match status" value="1"/>
</dbReference>
<proteinExistence type="predicted"/>
<dbReference type="PANTHER" id="PTHR45138">
    <property type="entry name" value="REGULATORY COMPONENTS OF SENSORY TRANSDUCTION SYSTEM"/>
    <property type="match status" value="1"/>
</dbReference>
<evidence type="ECO:0000256" key="3">
    <source>
        <dbReference type="ARBA" id="ARBA00012528"/>
    </source>
</evidence>
<evidence type="ECO:0000256" key="2">
    <source>
        <dbReference type="ARBA" id="ARBA00004533"/>
    </source>
</evidence>
<dbReference type="SUPFAM" id="SSF55073">
    <property type="entry name" value="Nucleotide cyclase"/>
    <property type="match status" value="1"/>
</dbReference>
<dbReference type="GO" id="GO:0005886">
    <property type="term" value="C:plasma membrane"/>
    <property type="evidence" value="ECO:0007669"/>
    <property type="project" value="UniProtKB-SubCell"/>
</dbReference>
<name>A0AAD1FDW9_METFU</name>
<keyword evidence="5" id="KW-0175">Coiled coil</keyword>
<evidence type="ECO:0000313" key="9">
    <source>
        <dbReference type="EMBL" id="BAU73180.1"/>
    </source>
</evidence>
<evidence type="ECO:0000259" key="7">
    <source>
        <dbReference type="PROSITE" id="PS50885"/>
    </source>
</evidence>
<evidence type="ECO:0000313" key="10">
    <source>
        <dbReference type="Proteomes" id="UP000218554"/>
    </source>
</evidence>
<keyword evidence="6" id="KW-0472">Membrane</keyword>
<gene>
    <name evidence="9" type="ORF">KF707C_14920</name>
</gene>
<dbReference type="NCBIfam" id="TIGR00254">
    <property type="entry name" value="GGDEF"/>
    <property type="match status" value="1"/>
</dbReference>
<feature type="coiled-coil region" evidence="5">
    <location>
        <begin position="357"/>
        <end position="398"/>
    </location>
</feature>
<dbReference type="PROSITE" id="PS50887">
    <property type="entry name" value="GGDEF"/>
    <property type="match status" value="1"/>
</dbReference>
<dbReference type="GO" id="GO:0007165">
    <property type="term" value="P:signal transduction"/>
    <property type="evidence" value="ECO:0007669"/>
    <property type="project" value="InterPro"/>
</dbReference>
<dbReference type="FunFam" id="3.30.70.270:FF:000001">
    <property type="entry name" value="Diguanylate cyclase domain protein"/>
    <property type="match status" value="1"/>
</dbReference>
<comment type="catalytic activity">
    <reaction evidence="4">
        <text>2 GTP = 3',3'-c-di-GMP + 2 diphosphate</text>
        <dbReference type="Rhea" id="RHEA:24898"/>
        <dbReference type="ChEBI" id="CHEBI:33019"/>
        <dbReference type="ChEBI" id="CHEBI:37565"/>
        <dbReference type="ChEBI" id="CHEBI:58805"/>
        <dbReference type="EC" id="2.7.7.65"/>
    </reaction>
</comment>
<reference evidence="9 10" key="2">
    <citation type="journal article" date="2017" name="Int. J. Syst. Evol. Microbiol.">
        <title>Pseudomonas furukawaii sp. nov., a polychlorinated biphenyl-degrading bacterium isolated from biphenyl-contaminated soil in Japan.</title>
        <authorList>
            <person name="Kimura N."/>
            <person name="Watanabe T."/>
            <person name="Suenaga H."/>
            <person name="Fujihara H."/>
            <person name="Futagami T."/>
            <person name="Goto M."/>
            <person name="Hanada S."/>
            <person name="Hirose J."/>
        </authorList>
    </citation>
    <scope>NUCLEOTIDE SEQUENCE [LARGE SCALE GENOMIC DNA]</scope>
    <source>
        <strain evidence="10">DSM 10086 / NBRC 110670 / KF707</strain>
    </source>
</reference>
<evidence type="ECO:0000259" key="8">
    <source>
        <dbReference type="PROSITE" id="PS50887"/>
    </source>
</evidence>
<dbReference type="SUPFAM" id="SSF158472">
    <property type="entry name" value="HAMP domain-like"/>
    <property type="match status" value="1"/>
</dbReference>
<accession>A0AAD1FDW9</accession>
<feature type="transmembrane region" description="Helical" evidence="6">
    <location>
        <begin position="291"/>
        <end position="311"/>
    </location>
</feature>
<dbReference type="PANTHER" id="PTHR45138:SF9">
    <property type="entry name" value="DIGUANYLATE CYCLASE DGCM-RELATED"/>
    <property type="match status" value="1"/>
</dbReference>
<dbReference type="CDD" id="cd06225">
    <property type="entry name" value="HAMP"/>
    <property type="match status" value="1"/>
</dbReference>
<comment type="subcellular location">
    <subcellularLocation>
        <location evidence="2">Cell inner membrane</location>
    </subcellularLocation>
</comment>
<reference evidence="10" key="1">
    <citation type="submission" date="2015-05" db="EMBL/GenBank/DDBJ databases">
        <title>Draft genome sequencing of a biphenyl-degrading bacterium, Pseudomonas balearica KF707 (=NBRC110670).</title>
        <authorList>
            <person name="Kimura N."/>
            <person name="Hirose J."/>
            <person name="Watanabe T."/>
            <person name="Suenaga H."/>
            <person name="Fujihara H."/>
            <person name="Noguchi M."/>
            <person name="Hashimoto M."/>
            <person name="Shimodaira J."/>
            <person name="Tsuchikane K."/>
            <person name="Hosoyama A."/>
            <person name="Yamazoe A."/>
            <person name="Fujita N."/>
            <person name="Furukawa K."/>
        </authorList>
    </citation>
    <scope>NUCLEOTIDE SEQUENCE [LARGE SCALE GENOMIC DNA]</scope>
    <source>
        <strain evidence="10">DSM 10086 / NBRC 110670 / KF707</strain>
    </source>
</reference>
<comment type="cofactor">
    <cofactor evidence="1">
        <name>Mg(2+)</name>
        <dbReference type="ChEBI" id="CHEBI:18420"/>
    </cofactor>
</comment>
<evidence type="ECO:0000256" key="4">
    <source>
        <dbReference type="ARBA" id="ARBA00034247"/>
    </source>
</evidence>
<dbReference type="KEGG" id="pfuw:KF707C_14920"/>